<reference evidence="1" key="1">
    <citation type="submission" date="2020-10" db="EMBL/GenBank/DDBJ databases">
        <authorList>
            <person name="Castelo-Branco R."/>
            <person name="Eusebio N."/>
            <person name="Adriana R."/>
            <person name="Vieira A."/>
            <person name="Brugerolle De Fraissinette N."/>
            <person name="Rezende De Castro R."/>
            <person name="Schneider M.P."/>
            <person name="Vasconcelos V."/>
            <person name="Leao P.N."/>
        </authorList>
    </citation>
    <scope>NUCLEOTIDE SEQUENCE</scope>
    <source>
        <strain evidence="1">LEGE 11479</strain>
    </source>
</reference>
<organism evidence="1 2">
    <name type="scientific">Leptolyngbya cf. ectocarpi LEGE 11479</name>
    <dbReference type="NCBI Taxonomy" id="1828722"/>
    <lineage>
        <taxon>Bacteria</taxon>
        <taxon>Bacillati</taxon>
        <taxon>Cyanobacteriota</taxon>
        <taxon>Cyanophyceae</taxon>
        <taxon>Leptolyngbyales</taxon>
        <taxon>Leptolyngbyaceae</taxon>
        <taxon>Leptolyngbya group</taxon>
        <taxon>Leptolyngbya</taxon>
    </lineage>
</organism>
<comment type="caution">
    <text evidence="1">The sequence shown here is derived from an EMBL/GenBank/DDBJ whole genome shotgun (WGS) entry which is preliminary data.</text>
</comment>
<dbReference type="AlphaFoldDB" id="A0A928ZZV8"/>
<proteinExistence type="predicted"/>
<protein>
    <submittedName>
        <fullName evidence="1">Uncharacterized protein</fullName>
    </submittedName>
</protein>
<keyword evidence="2" id="KW-1185">Reference proteome</keyword>
<evidence type="ECO:0000313" key="2">
    <source>
        <dbReference type="Proteomes" id="UP000615026"/>
    </source>
</evidence>
<dbReference type="RefSeq" id="WP_193996313.1">
    <property type="nucleotide sequence ID" value="NZ_JADEXP010000436.1"/>
</dbReference>
<dbReference type="Proteomes" id="UP000615026">
    <property type="component" value="Unassembled WGS sequence"/>
</dbReference>
<accession>A0A928ZZV8</accession>
<gene>
    <name evidence="1" type="ORF">IQ260_27790</name>
</gene>
<evidence type="ECO:0000313" key="1">
    <source>
        <dbReference type="EMBL" id="MBE9070451.1"/>
    </source>
</evidence>
<name>A0A928ZZV8_LEPEC</name>
<dbReference type="EMBL" id="JADEXP010000436">
    <property type="protein sequence ID" value="MBE9070451.1"/>
    <property type="molecule type" value="Genomic_DNA"/>
</dbReference>
<sequence>MCLLLPSSRGWAQSEDCSFFASPQTFNTFERDDGIIVIGHVRTQPYIVLSTTDPQANLPVIRTCVPDAFLTSSRLGSYIQVASFANYREAQDLAELISDSLGVDTRIIHRNRLGR</sequence>